<dbReference type="Gene3D" id="1.10.3680.10">
    <property type="entry name" value="TerB-like"/>
    <property type="match status" value="1"/>
</dbReference>
<evidence type="ECO:0008006" key="3">
    <source>
        <dbReference type="Google" id="ProtNLM"/>
    </source>
</evidence>
<proteinExistence type="predicted"/>
<accession>A0A1D9G532</accession>
<gene>
    <name evidence="1" type="ORF">BJP36_25410</name>
</gene>
<sequence>MDNEPIVWDETIPAIEDYEALMKAVLICTKGDGVLAAEERDWVVGRAAAYHNPGVVQPVTHQFG</sequence>
<reference evidence="2" key="1">
    <citation type="submission" date="2016-10" db="EMBL/GenBank/DDBJ databases">
        <title>Comparative genomics uncovers the prolific and rare metabolic potential of the cyanobacterial genus Moorea.</title>
        <authorList>
            <person name="Leao T."/>
            <person name="Castelao G."/>
            <person name="Korobeynikov A."/>
            <person name="Monroe E.A."/>
            <person name="Podell S."/>
            <person name="Glukhov E."/>
            <person name="Allen E."/>
            <person name="Gerwick W.H."/>
            <person name="Gerwick L."/>
        </authorList>
    </citation>
    <scope>NUCLEOTIDE SEQUENCE [LARGE SCALE GENOMIC DNA]</scope>
    <source>
        <strain evidence="2">JHB</strain>
    </source>
</reference>
<name>A0A1D9G532_MOOP1</name>
<evidence type="ECO:0000313" key="1">
    <source>
        <dbReference type="EMBL" id="AOY82747.1"/>
    </source>
</evidence>
<dbReference type="EMBL" id="CP017708">
    <property type="protein sequence ID" value="AOY82747.1"/>
    <property type="molecule type" value="Genomic_DNA"/>
</dbReference>
<organism evidence="1 2">
    <name type="scientific">Moorena producens (strain JHB)</name>
    <dbReference type="NCBI Taxonomy" id="1454205"/>
    <lineage>
        <taxon>Bacteria</taxon>
        <taxon>Bacillati</taxon>
        <taxon>Cyanobacteriota</taxon>
        <taxon>Cyanophyceae</taxon>
        <taxon>Coleofasciculales</taxon>
        <taxon>Coleofasciculaceae</taxon>
        <taxon>Moorena</taxon>
    </lineage>
</organism>
<dbReference type="AlphaFoldDB" id="A0A1D9G532"/>
<evidence type="ECO:0000313" key="2">
    <source>
        <dbReference type="Proteomes" id="UP000176944"/>
    </source>
</evidence>
<dbReference type="InterPro" id="IPR029024">
    <property type="entry name" value="TerB-like"/>
</dbReference>
<protein>
    <recommendedName>
        <fullName evidence="3">TerB family tellurite resistance protein</fullName>
    </recommendedName>
</protein>
<dbReference type="Proteomes" id="UP000176944">
    <property type="component" value="Chromosome"/>
</dbReference>